<accession>A0A6P3WXC8</accession>
<evidence type="ECO:0000256" key="1">
    <source>
        <dbReference type="ARBA" id="ARBA00022737"/>
    </source>
</evidence>
<dbReference type="Proteomes" id="UP000515204">
    <property type="component" value="Unplaced"/>
</dbReference>
<evidence type="ECO:0000313" key="4">
    <source>
        <dbReference type="Proteomes" id="UP000515204"/>
    </source>
</evidence>
<dbReference type="Gene3D" id="1.25.40.20">
    <property type="entry name" value="Ankyrin repeat-containing domain"/>
    <property type="match status" value="2"/>
</dbReference>
<dbReference type="OrthoDB" id="542841at2759"/>
<evidence type="ECO:0000256" key="2">
    <source>
        <dbReference type="ARBA" id="ARBA00023043"/>
    </source>
</evidence>
<dbReference type="InterPro" id="IPR002110">
    <property type="entry name" value="Ankyrin_rpt"/>
</dbReference>
<name>A0A6P3WXC8_DINQU</name>
<evidence type="ECO:0000256" key="3">
    <source>
        <dbReference type="PROSITE-ProRule" id="PRU00023"/>
    </source>
</evidence>
<reference evidence="5" key="1">
    <citation type="submission" date="2025-08" db="UniProtKB">
        <authorList>
            <consortium name="RefSeq"/>
        </authorList>
    </citation>
    <scope>IDENTIFICATION</scope>
</reference>
<dbReference type="SUPFAM" id="SSF48403">
    <property type="entry name" value="Ankyrin repeat"/>
    <property type="match status" value="1"/>
</dbReference>
<proteinExistence type="predicted"/>
<dbReference type="SMART" id="SM00248">
    <property type="entry name" value="ANK"/>
    <property type="match status" value="3"/>
</dbReference>
<keyword evidence="1" id="KW-0677">Repeat</keyword>
<dbReference type="GeneID" id="106742340"/>
<dbReference type="PANTHER" id="PTHR24123:SF33">
    <property type="entry name" value="PROTEIN HOS4"/>
    <property type="match status" value="1"/>
</dbReference>
<dbReference type="InterPro" id="IPR051165">
    <property type="entry name" value="Multifunctional_ANK_Repeat"/>
</dbReference>
<dbReference type="KEGG" id="dqu:106742340"/>
<keyword evidence="2 3" id="KW-0040">ANK repeat</keyword>
<dbReference type="Pfam" id="PF13857">
    <property type="entry name" value="Ank_5"/>
    <property type="match status" value="1"/>
</dbReference>
<feature type="repeat" description="ANK" evidence="3">
    <location>
        <begin position="79"/>
        <end position="111"/>
    </location>
</feature>
<dbReference type="InterPro" id="IPR036770">
    <property type="entry name" value="Ankyrin_rpt-contain_sf"/>
</dbReference>
<dbReference type="PROSITE" id="PS50297">
    <property type="entry name" value="ANK_REP_REGION"/>
    <property type="match status" value="2"/>
</dbReference>
<sequence length="247" mass="27566">MMETSLRGELTAGRLPNNGDRDLLKAVEKSLRLSSTEELQDVKSYLLPAMMNDATIKSDIMKLKQLKEYNADMTQGNAEGRTALHIACCGGNIEVVQYLLTIGANVHAKDRFGHTPLIDAIENDYHEIISMLRTCGAQLHWEPRIISDKMCAATVVGNIKRLQSYRLAGANISQANFSGQTPLHFAILHRRTKIIKYLLEYGADPRCIDMLGQTPADLVKIATKLSKRINEQSKEQSKAELLMLLDL</sequence>
<dbReference type="Pfam" id="PF12796">
    <property type="entry name" value="Ank_2"/>
    <property type="match status" value="1"/>
</dbReference>
<gene>
    <name evidence="5" type="primary">LOC106742340</name>
</gene>
<organism evidence="4 5">
    <name type="scientific">Dinoponera quadriceps</name>
    <name type="common">South American ant</name>
    <dbReference type="NCBI Taxonomy" id="609295"/>
    <lineage>
        <taxon>Eukaryota</taxon>
        <taxon>Metazoa</taxon>
        <taxon>Ecdysozoa</taxon>
        <taxon>Arthropoda</taxon>
        <taxon>Hexapoda</taxon>
        <taxon>Insecta</taxon>
        <taxon>Pterygota</taxon>
        <taxon>Neoptera</taxon>
        <taxon>Endopterygota</taxon>
        <taxon>Hymenoptera</taxon>
        <taxon>Apocrita</taxon>
        <taxon>Aculeata</taxon>
        <taxon>Formicoidea</taxon>
        <taxon>Formicidae</taxon>
        <taxon>Ponerinae</taxon>
        <taxon>Ponerini</taxon>
        <taxon>Dinoponera</taxon>
    </lineage>
</organism>
<keyword evidence="4" id="KW-1185">Reference proteome</keyword>
<dbReference type="AlphaFoldDB" id="A0A6P3WXC8"/>
<feature type="repeat" description="ANK" evidence="3">
    <location>
        <begin position="178"/>
        <end position="210"/>
    </location>
</feature>
<dbReference type="PANTHER" id="PTHR24123">
    <property type="entry name" value="ANKYRIN REPEAT-CONTAINING"/>
    <property type="match status" value="1"/>
</dbReference>
<protein>
    <submittedName>
        <fullName evidence="5">L-asparaginase-like</fullName>
    </submittedName>
</protein>
<evidence type="ECO:0000313" key="5">
    <source>
        <dbReference type="RefSeq" id="XP_014470680.1"/>
    </source>
</evidence>
<dbReference type="RefSeq" id="XP_014470680.1">
    <property type="nucleotide sequence ID" value="XM_014615194.1"/>
</dbReference>
<dbReference type="PROSITE" id="PS50088">
    <property type="entry name" value="ANK_REPEAT"/>
    <property type="match status" value="2"/>
</dbReference>
<dbReference type="PRINTS" id="PR01415">
    <property type="entry name" value="ANKYRIN"/>
</dbReference>